<dbReference type="GO" id="GO:0032259">
    <property type="term" value="P:methylation"/>
    <property type="evidence" value="ECO:0007669"/>
    <property type="project" value="UniProtKB-KW"/>
</dbReference>
<sequence>MIALVKSVEEYRRLLGEVVEEGDVVVELGCHRGAATRIILTGSPRRVVAVDYGKDAEEAMRELERSHPELTFVKGDAREYDTLKRVLEELGGPECDVLAVDLGGGMFPDTAFKVYYVWSVTLRPRDAVVRNAGLCEFLKLAELREEVHLDDENRGYLGELSPPGIPGRIRERFEEFKLWRG</sequence>
<comment type="caution">
    <text evidence="2">The sequence shown here is derived from an EMBL/GenBank/DDBJ whole genome shotgun (WGS) entry which is preliminary data.</text>
</comment>
<accession>A0A832T2F2</accession>
<dbReference type="OMA" id="GGYHPDT"/>
<evidence type="ECO:0000313" key="3">
    <source>
        <dbReference type="Proteomes" id="UP000619545"/>
    </source>
</evidence>
<dbReference type="Gene3D" id="3.40.50.150">
    <property type="entry name" value="Vaccinia Virus protein VP39"/>
    <property type="match status" value="1"/>
</dbReference>
<dbReference type="SUPFAM" id="SSF53335">
    <property type="entry name" value="S-adenosyl-L-methionine-dependent methyltransferases"/>
    <property type="match status" value="1"/>
</dbReference>
<gene>
    <name evidence="2" type="ORF">HA336_06250</name>
</gene>
<dbReference type="GO" id="GO:0008168">
    <property type="term" value="F:methyltransferase activity"/>
    <property type="evidence" value="ECO:0007669"/>
    <property type="project" value="UniProtKB-KW"/>
</dbReference>
<dbReference type="InterPro" id="IPR002877">
    <property type="entry name" value="RNA_MeTrfase_FtsJ_dom"/>
</dbReference>
<dbReference type="GeneID" id="1477349"/>
<organism evidence="2 3">
    <name type="scientific">Methanopyrus kandleri</name>
    <dbReference type="NCBI Taxonomy" id="2320"/>
    <lineage>
        <taxon>Archaea</taxon>
        <taxon>Methanobacteriati</taxon>
        <taxon>Methanobacteriota</taxon>
        <taxon>Methanomada group</taxon>
        <taxon>Methanopyri</taxon>
        <taxon>Methanopyrales</taxon>
        <taxon>Methanopyraceae</taxon>
        <taxon>Methanopyrus</taxon>
    </lineage>
</organism>
<dbReference type="AlphaFoldDB" id="A0A832T2F2"/>
<evidence type="ECO:0000259" key="1">
    <source>
        <dbReference type="Pfam" id="PF01728"/>
    </source>
</evidence>
<dbReference type="Pfam" id="PF01728">
    <property type="entry name" value="FtsJ"/>
    <property type="match status" value="1"/>
</dbReference>
<reference evidence="2" key="1">
    <citation type="journal article" date="2020" name="bioRxiv">
        <title>A rank-normalized archaeal taxonomy based on genome phylogeny resolves widespread incomplete and uneven classifications.</title>
        <authorList>
            <person name="Rinke C."/>
            <person name="Chuvochina M."/>
            <person name="Mussig A.J."/>
            <person name="Chaumeil P.-A."/>
            <person name="Waite D.W."/>
            <person name="Whitman W.B."/>
            <person name="Parks D.H."/>
            <person name="Hugenholtz P."/>
        </authorList>
    </citation>
    <scope>NUCLEOTIDE SEQUENCE</scope>
    <source>
        <strain evidence="2">UBA8853</strain>
    </source>
</reference>
<keyword evidence="2" id="KW-0489">Methyltransferase</keyword>
<name>A0A832T2F2_9EURY</name>
<dbReference type="RefSeq" id="WP_011018418.1">
    <property type="nucleotide sequence ID" value="NZ_DUJS01000004.1"/>
</dbReference>
<dbReference type="Proteomes" id="UP000619545">
    <property type="component" value="Unassembled WGS sequence"/>
</dbReference>
<evidence type="ECO:0000313" key="2">
    <source>
        <dbReference type="EMBL" id="HII70815.1"/>
    </source>
</evidence>
<dbReference type="InterPro" id="IPR029063">
    <property type="entry name" value="SAM-dependent_MTases_sf"/>
</dbReference>
<feature type="domain" description="Ribosomal RNA methyltransferase FtsJ" evidence="1">
    <location>
        <begin position="18"/>
        <end position="103"/>
    </location>
</feature>
<dbReference type="EMBL" id="DUJS01000004">
    <property type="protein sequence ID" value="HII70815.1"/>
    <property type="molecule type" value="Genomic_DNA"/>
</dbReference>
<keyword evidence="2" id="KW-0808">Transferase</keyword>
<protein>
    <submittedName>
        <fullName evidence="2">SAM-dependent methyltransferase</fullName>
    </submittedName>
</protein>
<proteinExistence type="predicted"/>